<feature type="region of interest" description="Disordered" evidence="1">
    <location>
        <begin position="1"/>
        <end position="31"/>
    </location>
</feature>
<keyword evidence="2" id="KW-1133">Transmembrane helix</keyword>
<dbReference type="Proteomes" id="UP000217790">
    <property type="component" value="Unassembled WGS sequence"/>
</dbReference>
<proteinExistence type="predicted"/>
<evidence type="ECO:0000313" key="3">
    <source>
        <dbReference type="EMBL" id="PBK83892.1"/>
    </source>
</evidence>
<evidence type="ECO:0000256" key="1">
    <source>
        <dbReference type="SAM" id="MobiDB-lite"/>
    </source>
</evidence>
<keyword evidence="2" id="KW-0812">Transmembrane</keyword>
<protein>
    <submittedName>
        <fullName evidence="3">Uncharacterized protein</fullName>
    </submittedName>
</protein>
<gene>
    <name evidence="3" type="ORF">ARMGADRAFT_621223</name>
</gene>
<dbReference type="EMBL" id="KZ293702">
    <property type="protein sequence ID" value="PBK83892.1"/>
    <property type="molecule type" value="Genomic_DNA"/>
</dbReference>
<organism evidence="3 4">
    <name type="scientific">Armillaria gallica</name>
    <name type="common">Bulbous honey fungus</name>
    <name type="synonym">Armillaria bulbosa</name>
    <dbReference type="NCBI Taxonomy" id="47427"/>
    <lineage>
        <taxon>Eukaryota</taxon>
        <taxon>Fungi</taxon>
        <taxon>Dikarya</taxon>
        <taxon>Basidiomycota</taxon>
        <taxon>Agaricomycotina</taxon>
        <taxon>Agaricomycetes</taxon>
        <taxon>Agaricomycetidae</taxon>
        <taxon>Agaricales</taxon>
        <taxon>Marasmiineae</taxon>
        <taxon>Physalacriaceae</taxon>
        <taxon>Armillaria</taxon>
    </lineage>
</organism>
<feature type="transmembrane region" description="Helical" evidence="2">
    <location>
        <begin position="34"/>
        <end position="52"/>
    </location>
</feature>
<sequence length="56" mass="6631">MEPSDMTSNRWHRDRRFDSSVTQRPGTTEPSKESFIVLFLAKLLVICHYYLVRIDS</sequence>
<keyword evidence="2" id="KW-0472">Membrane</keyword>
<evidence type="ECO:0000313" key="4">
    <source>
        <dbReference type="Proteomes" id="UP000217790"/>
    </source>
</evidence>
<dbReference type="AlphaFoldDB" id="A0A2H3CXH4"/>
<keyword evidence="4" id="KW-1185">Reference proteome</keyword>
<feature type="compositionally biased region" description="Polar residues" evidence="1">
    <location>
        <begin position="19"/>
        <end position="29"/>
    </location>
</feature>
<dbReference type="InParanoid" id="A0A2H3CXH4"/>
<name>A0A2H3CXH4_ARMGA</name>
<reference evidence="4" key="1">
    <citation type="journal article" date="2017" name="Nat. Ecol. Evol.">
        <title>Genome expansion and lineage-specific genetic innovations in the forest pathogenic fungi Armillaria.</title>
        <authorList>
            <person name="Sipos G."/>
            <person name="Prasanna A.N."/>
            <person name="Walter M.C."/>
            <person name="O'Connor E."/>
            <person name="Balint B."/>
            <person name="Krizsan K."/>
            <person name="Kiss B."/>
            <person name="Hess J."/>
            <person name="Varga T."/>
            <person name="Slot J."/>
            <person name="Riley R."/>
            <person name="Boka B."/>
            <person name="Rigling D."/>
            <person name="Barry K."/>
            <person name="Lee J."/>
            <person name="Mihaltcheva S."/>
            <person name="LaButti K."/>
            <person name="Lipzen A."/>
            <person name="Waldron R."/>
            <person name="Moloney N.M."/>
            <person name="Sperisen C."/>
            <person name="Kredics L."/>
            <person name="Vagvoelgyi C."/>
            <person name="Patrignani A."/>
            <person name="Fitzpatrick D."/>
            <person name="Nagy I."/>
            <person name="Doyle S."/>
            <person name="Anderson J.B."/>
            <person name="Grigoriev I.V."/>
            <person name="Gueldener U."/>
            <person name="Muensterkoetter M."/>
            <person name="Nagy L.G."/>
        </authorList>
    </citation>
    <scope>NUCLEOTIDE SEQUENCE [LARGE SCALE GENOMIC DNA]</scope>
    <source>
        <strain evidence="4">Ar21-2</strain>
    </source>
</reference>
<evidence type="ECO:0000256" key="2">
    <source>
        <dbReference type="SAM" id="Phobius"/>
    </source>
</evidence>
<accession>A0A2H3CXH4</accession>